<reference evidence="1" key="1">
    <citation type="journal article" date="2020" name="Nature">
        <title>Giant virus diversity and host interactions through global metagenomics.</title>
        <authorList>
            <person name="Schulz F."/>
            <person name="Roux S."/>
            <person name="Paez-Espino D."/>
            <person name="Jungbluth S."/>
            <person name="Walsh D.A."/>
            <person name="Denef V.J."/>
            <person name="McMahon K.D."/>
            <person name="Konstantinidis K.T."/>
            <person name="Eloe-Fadrosh E.A."/>
            <person name="Kyrpides N.C."/>
            <person name="Woyke T."/>
        </authorList>
    </citation>
    <scope>NUCLEOTIDE SEQUENCE</scope>
    <source>
        <strain evidence="1">GVMAG-M-3300009161-52</strain>
    </source>
</reference>
<protein>
    <submittedName>
        <fullName evidence="1">Uncharacterized protein</fullName>
    </submittedName>
</protein>
<evidence type="ECO:0000313" key="1">
    <source>
        <dbReference type="EMBL" id="QHT33903.1"/>
    </source>
</evidence>
<dbReference type="EMBL" id="MN738980">
    <property type="protein sequence ID" value="QHT33903.1"/>
    <property type="molecule type" value="Genomic_DNA"/>
</dbReference>
<dbReference type="AlphaFoldDB" id="A0A6C0EZL2"/>
<accession>A0A6C0EZL2</accession>
<proteinExistence type="predicted"/>
<organism evidence="1">
    <name type="scientific">viral metagenome</name>
    <dbReference type="NCBI Taxonomy" id="1070528"/>
    <lineage>
        <taxon>unclassified sequences</taxon>
        <taxon>metagenomes</taxon>
        <taxon>organismal metagenomes</taxon>
    </lineage>
</organism>
<sequence>MLHTLDFSAQLAMSCATNSINNQPAIVKYWIEGKLSPIIKEKNIKIIINDNTKKK</sequence>
<name>A0A6C0EZL2_9ZZZZ</name>